<evidence type="ECO:0000313" key="1">
    <source>
        <dbReference type="EMBL" id="CAA9496685.1"/>
    </source>
</evidence>
<accession>A0A6J4SID8</accession>
<protein>
    <submittedName>
        <fullName evidence="1">Uncharacterized protein</fullName>
    </submittedName>
</protein>
<proteinExistence type="predicted"/>
<organism evidence="1">
    <name type="scientific">uncultured Segetibacter sp</name>
    <dbReference type="NCBI Taxonomy" id="481133"/>
    <lineage>
        <taxon>Bacteria</taxon>
        <taxon>Pseudomonadati</taxon>
        <taxon>Bacteroidota</taxon>
        <taxon>Chitinophagia</taxon>
        <taxon>Chitinophagales</taxon>
        <taxon>Chitinophagaceae</taxon>
        <taxon>Segetibacter</taxon>
        <taxon>environmental samples</taxon>
    </lineage>
</organism>
<dbReference type="EMBL" id="CADCVN010000675">
    <property type="protein sequence ID" value="CAA9496685.1"/>
    <property type="molecule type" value="Genomic_DNA"/>
</dbReference>
<gene>
    <name evidence="1" type="ORF">AVDCRST_MAG96-1760</name>
</gene>
<name>A0A6J4SID8_9BACT</name>
<dbReference type="AlphaFoldDB" id="A0A6J4SID8"/>
<sequence>MLSAEFSPGYFTSTIFHLRASNTKSKLLHSLQSLKSTTKR</sequence>
<reference evidence="1" key="1">
    <citation type="submission" date="2020-02" db="EMBL/GenBank/DDBJ databases">
        <authorList>
            <person name="Meier V. D."/>
        </authorList>
    </citation>
    <scope>NUCLEOTIDE SEQUENCE</scope>
    <source>
        <strain evidence="1">AVDCRST_MAG96</strain>
    </source>
</reference>